<feature type="transmembrane region" description="Helical" evidence="1">
    <location>
        <begin position="6"/>
        <end position="25"/>
    </location>
</feature>
<dbReference type="Proteomes" id="UP001500957">
    <property type="component" value="Unassembled WGS sequence"/>
</dbReference>
<organism evidence="2 3">
    <name type="scientific">Sporichthya brevicatena</name>
    <dbReference type="NCBI Taxonomy" id="171442"/>
    <lineage>
        <taxon>Bacteria</taxon>
        <taxon>Bacillati</taxon>
        <taxon>Actinomycetota</taxon>
        <taxon>Actinomycetes</taxon>
        <taxon>Sporichthyales</taxon>
        <taxon>Sporichthyaceae</taxon>
        <taxon>Sporichthya</taxon>
    </lineage>
</organism>
<keyword evidence="3" id="KW-1185">Reference proteome</keyword>
<dbReference type="RefSeq" id="WP_344605558.1">
    <property type="nucleotide sequence ID" value="NZ_BAAAHE010000021.1"/>
</dbReference>
<name>A0ABN1GY72_9ACTN</name>
<evidence type="ECO:0000313" key="3">
    <source>
        <dbReference type="Proteomes" id="UP001500957"/>
    </source>
</evidence>
<dbReference type="EMBL" id="BAAAHE010000021">
    <property type="protein sequence ID" value="GAA0622681.1"/>
    <property type="molecule type" value="Genomic_DNA"/>
</dbReference>
<accession>A0ABN1GY72</accession>
<protein>
    <submittedName>
        <fullName evidence="2">Uncharacterized protein</fullName>
    </submittedName>
</protein>
<evidence type="ECO:0000256" key="1">
    <source>
        <dbReference type="SAM" id="Phobius"/>
    </source>
</evidence>
<sequence>MLVAVWVVCGVLGLLVLVVPTLRLWRLVKELGREVGRVADELADASTQLDVAAQRLPTRRD</sequence>
<comment type="caution">
    <text evidence="2">The sequence shown here is derived from an EMBL/GenBank/DDBJ whole genome shotgun (WGS) entry which is preliminary data.</text>
</comment>
<gene>
    <name evidence="2" type="ORF">GCM10009547_27030</name>
</gene>
<reference evidence="2 3" key="1">
    <citation type="journal article" date="2019" name="Int. J. Syst. Evol. Microbiol.">
        <title>The Global Catalogue of Microorganisms (GCM) 10K type strain sequencing project: providing services to taxonomists for standard genome sequencing and annotation.</title>
        <authorList>
            <consortium name="The Broad Institute Genomics Platform"/>
            <consortium name="The Broad Institute Genome Sequencing Center for Infectious Disease"/>
            <person name="Wu L."/>
            <person name="Ma J."/>
        </authorList>
    </citation>
    <scope>NUCLEOTIDE SEQUENCE [LARGE SCALE GENOMIC DNA]</scope>
    <source>
        <strain evidence="2 3">JCM 10671</strain>
    </source>
</reference>
<keyword evidence="1" id="KW-0472">Membrane</keyword>
<evidence type="ECO:0000313" key="2">
    <source>
        <dbReference type="EMBL" id="GAA0622681.1"/>
    </source>
</evidence>
<keyword evidence="1" id="KW-0812">Transmembrane</keyword>
<keyword evidence="1" id="KW-1133">Transmembrane helix</keyword>
<proteinExistence type="predicted"/>